<dbReference type="Proteomes" id="UP001164286">
    <property type="component" value="Unassembled WGS sequence"/>
</dbReference>
<keyword evidence="4" id="KW-1185">Reference proteome</keyword>
<accession>A0AA38H9D8</accession>
<feature type="transmembrane region" description="Helical" evidence="2">
    <location>
        <begin position="216"/>
        <end position="238"/>
    </location>
</feature>
<dbReference type="RefSeq" id="XP_052946477.1">
    <property type="nucleotide sequence ID" value="XM_053088795.1"/>
</dbReference>
<keyword evidence="2" id="KW-0472">Membrane</keyword>
<feature type="region of interest" description="Disordered" evidence="1">
    <location>
        <begin position="305"/>
        <end position="326"/>
    </location>
</feature>
<reference evidence="3" key="1">
    <citation type="journal article" date="2022" name="G3 (Bethesda)">
        <title>High quality genome of the basidiomycete yeast Dioszegia hungarica PDD-24b-2 isolated from cloud water.</title>
        <authorList>
            <person name="Jarrige D."/>
            <person name="Haridas S."/>
            <person name="Bleykasten-Grosshans C."/>
            <person name="Joly M."/>
            <person name="Nadalig T."/>
            <person name="Sancelme M."/>
            <person name="Vuilleumier S."/>
            <person name="Grigoriev I.V."/>
            <person name="Amato P."/>
            <person name="Bringel F."/>
        </authorList>
    </citation>
    <scope>NUCLEOTIDE SEQUENCE</scope>
    <source>
        <strain evidence="3">PDD-24b-2</strain>
    </source>
</reference>
<evidence type="ECO:0000313" key="3">
    <source>
        <dbReference type="EMBL" id="KAI9636700.1"/>
    </source>
</evidence>
<dbReference type="EMBL" id="JAKWFO010000005">
    <property type="protein sequence ID" value="KAI9636700.1"/>
    <property type="molecule type" value="Genomic_DNA"/>
</dbReference>
<sequence>MRDYKRHMARRGTTIPYGSCDPAGTKLVAMMSDSTGEGSGGVTPLYTVTESAATCQLRSTETDFLFYLNSTSVNQCSPLQVSWDSKAVGSVRLLGVIPSGQPFMFTAQPGSTTWNWNANVAAGTSFILGAFDGGRTGIGGSSDLMTVGQGGAGCLDDSSPSSTPAATVPTMTRSAGKVPATGTGTATVGAGGGVKTVTAIATVIPEGSGRGLSTGAIVGIVVCSILALLALQGAIFWFCCRRQVSALISHRKDMRTKGIKSGEVDLGAEDGNSRSPMENYQEGGIFGTASNRQSSYGDMTDGGEGTISPFREYGRTSQSDLADGRGERAMSGYQAYGSDTLLMPPRAHGRTESFGSGLTLDLPMSTFDDFSISPTDSPPLGSRTNSGQGSAPSSTPAIPSAVAAPSRRPPPSKAQMAASLSLHSPDMDRMSQPYGGIMPSQSTPVGGLRRHEDAGPAVVRARQDVEDLPPLYRPEWETESRHRDSTGR</sequence>
<organism evidence="3 4">
    <name type="scientific">Dioszegia hungarica</name>
    <dbReference type="NCBI Taxonomy" id="4972"/>
    <lineage>
        <taxon>Eukaryota</taxon>
        <taxon>Fungi</taxon>
        <taxon>Dikarya</taxon>
        <taxon>Basidiomycota</taxon>
        <taxon>Agaricomycotina</taxon>
        <taxon>Tremellomycetes</taxon>
        <taxon>Tremellales</taxon>
        <taxon>Bulleribasidiaceae</taxon>
        <taxon>Dioszegia</taxon>
    </lineage>
</organism>
<feature type="compositionally biased region" description="Basic and acidic residues" evidence="1">
    <location>
        <begin position="474"/>
        <end position="488"/>
    </location>
</feature>
<evidence type="ECO:0000256" key="1">
    <source>
        <dbReference type="SAM" id="MobiDB-lite"/>
    </source>
</evidence>
<dbReference type="GeneID" id="77728000"/>
<feature type="compositionally biased region" description="Low complexity" evidence="1">
    <location>
        <begin position="156"/>
        <end position="167"/>
    </location>
</feature>
<name>A0AA38H9D8_9TREE</name>
<gene>
    <name evidence="3" type="ORF">MKK02DRAFT_33834</name>
</gene>
<protein>
    <submittedName>
        <fullName evidence="3">Uncharacterized protein</fullName>
    </submittedName>
</protein>
<keyword evidence="2" id="KW-0812">Transmembrane</keyword>
<dbReference type="AlphaFoldDB" id="A0AA38H9D8"/>
<keyword evidence="2" id="KW-1133">Transmembrane helix</keyword>
<evidence type="ECO:0000256" key="2">
    <source>
        <dbReference type="SAM" id="Phobius"/>
    </source>
</evidence>
<feature type="region of interest" description="Disordered" evidence="1">
    <location>
        <begin position="369"/>
        <end position="488"/>
    </location>
</feature>
<evidence type="ECO:0000313" key="4">
    <source>
        <dbReference type="Proteomes" id="UP001164286"/>
    </source>
</evidence>
<proteinExistence type="predicted"/>
<feature type="compositionally biased region" description="Low complexity" evidence="1">
    <location>
        <begin position="390"/>
        <end position="406"/>
    </location>
</feature>
<feature type="region of interest" description="Disordered" evidence="1">
    <location>
        <begin position="155"/>
        <end position="180"/>
    </location>
</feature>
<comment type="caution">
    <text evidence="3">The sequence shown here is derived from an EMBL/GenBank/DDBJ whole genome shotgun (WGS) entry which is preliminary data.</text>
</comment>